<evidence type="ECO:0000313" key="2">
    <source>
        <dbReference type="Proteomes" id="UP000016496"/>
    </source>
</evidence>
<gene>
    <name evidence="1" type="ORF">HMPREF1981_00985</name>
</gene>
<protein>
    <submittedName>
        <fullName evidence="1">Uncharacterized protein</fullName>
    </submittedName>
</protein>
<dbReference type="AlphaFoldDB" id="U2E1X9"/>
<dbReference type="EMBL" id="AWSV01000056">
    <property type="protein sequence ID" value="ERI86281.1"/>
    <property type="molecule type" value="Genomic_DNA"/>
</dbReference>
<comment type="caution">
    <text evidence="1">The sequence shown here is derived from an EMBL/GenBank/DDBJ whole genome shotgun (WGS) entry which is preliminary data.</text>
</comment>
<name>U2E1X9_9BACE</name>
<organism evidence="1 2">
    <name type="scientific">Bacteroides pyogenes F0041</name>
    <dbReference type="NCBI Taxonomy" id="1321819"/>
    <lineage>
        <taxon>Bacteria</taxon>
        <taxon>Pseudomonadati</taxon>
        <taxon>Bacteroidota</taxon>
        <taxon>Bacteroidia</taxon>
        <taxon>Bacteroidales</taxon>
        <taxon>Bacteroidaceae</taxon>
        <taxon>Bacteroides</taxon>
    </lineage>
</organism>
<reference evidence="1 2" key="1">
    <citation type="submission" date="2013-08" db="EMBL/GenBank/DDBJ databases">
        <authorList>
            <person name="Weinstock G."/>
            <person name="Sodergren E."/>
            <person name="Wylie T."/>
            <person name="Fulton L."/>
            <person name="Fulton R."/>
            <person name="Fronick C."/>
            <person name="O'Laughlin M."/>
            <person name="Godfrey J."/>
            <person name="Miner T."/>
            <person name="Herter B."/>
            <person name="Appelbaum E."/>
            <person name="Cordes M."/>
            <person name="Lek S."/>
            <person name="Wollam A."/>
            <person name="Pepin K.H."/>
            <person name="Palsikar V.B."/>
            <person name="Mitreva M."/>
            <person name="Wilson R.K."/>
        </authorList>
    </citation>
    <scope>NUCLEOTIDE SEQUENCE [LARGE SCALE GENOMIC DNA]</scope>
    <source>
        <strain evidence="1 2">F0041</strain>
    </source>
</reference>
<evidence type="ECO:0000313" key="1">
    <source>
        <dbReference type="EMBL" id="ERI86281.1"/>
    </source>
</evidence>
<proteinExistence type="predicted"/>
<dbReference type="Proteomes" id="UP000016496">
    <property type="component" value="Unassembled WGS sequence"/>
</dbReference>
<accession>U2E1X9</accession>
<sequence>MLNSLFLFFDVKKLSEKSETSRITFLQDNFFFILLHHLFLKKYHFTRILKI</sequence>
<dbReference type="HOGENOM" id="CLU_3095718_0_0_10"/>